<evidence type="ECO:0000256" key="21">
    <source>
        <dbReference type="ARBA" id="ARBA00031199"/>
    </source>
</evidence>
<keyword evidence="12" id="KW-1040">Host Golgi apparatus</keyword>
<dbReference type="InterPro" id="IPR010826">
    <property type="entry name" value="Phlebovirus_G1"/>
</dbReference>
<evidence type="ECO:0000256" key="18">
    <source>
        <dbReference type="ARBA" id="ARBA00023180"/>
    </source>
</evidence>
<reference evidence="27" key="1">
    <citation type="submission" date="2022-08" db="EMBL/GenBank/DDBJ databases">
        <title>Metatranscriptomics reveals the diversity of tick virome in northwest China.</title>
        <authorList>
            <person name="Kong Y."/>
            <person name="Li Y."/>
            <person name="Zhang G."/>
            <person name="Jiang L."/>
            <person name="Wang P."/>
            <person name="Zhang S."/>
            <person name="Zheng X."/>
        </authorList>
    </citation>
    <scope>NUCLEOTIDE SEQUENCE</scope>
    <source>
        <strain evidence="27">ZQ16-15</strain>
    </source>
</reference>
<comment type="subcellular location">
    <subcellularLocation>
        <location evidence="1">Host Golgi apparatus membrane</location>
        <topology evidence="1">Single-pass type I membrane protein</topology>
    </subcellularLocation>
    <subcellularLocation>
        <location evidence="2">Host endoplasmic reticulum membrane</location>
        <topology evidence="2">Single-pass type I membrane protein</topology>
    </subcellularLocation>
    <subcellularLocation>
        <location evidence="3">Virion membrane</location>
        <topology evidence="3">Single-pass type I membrane protein</topology>
    </subcellularLocation>
</comment>
<evidence type="ECO:0000256" key="4">
    <source>
        <dbReference type="ARBA" id="ARBA00015294"/>
    </source>
</evidence>
<dbReference type="GO" id="GO:0046718">
    <property type="term" value="P:symbiont entry into host cell"/>
    <property type="evidence" value="ECO:0007669"/>
    <property type="project" value="UniProtKB-KW"/>
</dbReference>
<evidence type="ECO:0000256" key="12">
    <source>
        <dbReference type="ARBA" id="ARBA00022812"/>
    </source>
</evidence>
<feature type="domain" description="Phlebovirus glycoprotein G2 C-terminal" evidence="26">
    <location>
        <begin position="881"/>
        <end position="1050"/>
    </location>
</feature>
<evidence type="ECO:0000256" key="15">
    <source>
        <dbReference type="ARBA" id="ARBA00022989"/>
    </source>
</evidence>
<feature type="transmembrane region" description="Helical" evidence="23">
    <location>
        <begin position="461"/>
        <end position="479"/>
    </location>
</feature>
<keyword evidence="14" id="KW-1043">Host membrane</keyword>
<keyword evidence="9 23" id="KW-0812">Transmembrane</keyword>
<dbReference type="Pfam" id="PF07243">
    <property type="entry name" value="Phlebovirus_G1"/>
    <property type="match status" value="1"/>
</dbReference>
<evidence type="ECO:0000256" key="5">
    <source>
        <dbReference type="ARBA" id="ARBA00022506"/>
    </source>
</evidence>
<dbReference type="EMBL" id="OP313003">
    <property type="protein sequence ID" value="UXL90856.1"/>
    <property type="molecule type" value="Genomic_RNA"/>
</dbReference>
<keyword evidence="16 23" id="KW-0472">Membrane</keyword>
<dbReference type="InterPro" id="IPR009878">
    <property type="entry name" value="Phlebovirus_G2_fusion"/>
</dbReference>
<evidence type="ECO:0000256" key="13">
    <source>
        <dbReference type="ARBA" id="ARBA00022844"/>
    </source>
</evidence>
<dbReference type="GO" id="GO:0019062">
    <property type="term" value="P:virion attachment to host cell"/>
    <property type="evidence" value="ECO:0007669"/>
    <property type="project" value="UniProtKB-KW"/>
</dbReference>
<evidence type="ECO:0000256" key="3">
    <source>
        <dbReference type="ARBA" id="ARBA00004563"/>
    </source>
</evidence>
<keyword evidence="11" id="KW-1161">Viral attachment to host cell</keyword>
<dbReference type="GO" id="GO:0044167">
    <property type="term" value="C:host cell endoplasmic reticulum membrane"/>
    <property type="evidence" value="ECO:0007669"/>
    <property type="project" value="UniProtKB-SubCell"/>
</dbReference>
<sequence length="1052" mass="115826">MWKLTLTLLWLPGCMASICPHLKNRRLVGNHSVSPSVHGLTDACTQIDYDKSCGGFDWTSNPTYYPLFYSKHHMFNLAEAFNQKIISVPKSEACAMDKGKLKCKVMFPRDEVDCSIEPTSILGMAENGDFHIWECPRNHSFSRDCMSCKDKKQPLVQSLIFVDDAVCQHVTAEEGSFRPPPAPRDICAVGKIRYRPCEYPIASVEKVHYMLIGLKGVPVYLFDFSVHIVEEGNYREFICTNQAGTSCAPTSCDTSSHEGGHCSGDSIFCGLNNCDTLNAECSCQKAPGSGTLKVRTSGQWFTPFCFGVRRTTVVRDSPLPSRPNTRTCETCTSECKEDSIVVHTDGTKVTSGHLCCFGSCIVKVQDPSTTMVFTRPDACKLSDGNYEILLDDGKTMTTIKKVGFCKAMPLCSVSSCFWCWSNWINVHCHDMVKMAMIWVIICLLIAIAGLLLGYVRVLGSLLRCLWSPIYWTFLVMRWITKALTGGIKNAKRKLDTKIAEDQVRDMEEARPRPKAITEDGYRRVKGVPIYMYVVACLLVMGAEGCSENHLLSSDQTVCVPANDKLMCKVKGEALLKAGPQGSEACIRFGPSTSKQRAVIKIKTLSSSLKCRKGGSYWTAHFVPKCMSSRRCHLVAECTGSMCSGWRSGMVSSEFQHMIDNTKLSENGCLEQCGGAGCGCFNINPSCLFYRNEFQHADQTTYEVFQCAEWVHELTLSATQLEGPEETFKIVDGETKQLDWGSLSVAIDGETITASNAFHFVRKGNQFALVDEEFSDIPRKGFLGEIRCPSEASAATASTACMKDDGLTRYIGQLDSIRCESKLIDPGLIFERGKLPQSRAGACFTTKPGSQTVEAMTSSPIKVVLKASFDGAHVSFDVDPPKCSASFVNLTGCYSCNPGSKLCIKAAMDQSGSTGTMVLKCPSGIETVIGLDSTATTRCPIAHTDKQSINEDCIYSCGRDEKKMHIYGSLQYIEPHNDRAYNESMAPVINPKTGSFSWGDWFFGLGSLGGGWIKTILLSCLALFIGVILVILGINLLKSLIITVMSTRWKKLK</sequence>
<evidence type="ECO:0000256" key="23">
    <source>
        <dbReference type="SAM" id="Phobius"/>
    </source>
</evidence>
<accession>A0A977WM04</accession>
<protein>
    <recommendedName>
        <fullName evidence="4">Envelopment polyprotein</fullName>
    </recommendedName>
    <alternativeName>
        <fullName evidence="21">M polyprotein</fullName>
    </alternativeName>
</protein>
<gene>
    <name evidence="27" type="primary">M</name>
</gene>
<dbReference type="GO" id="GO:0039654">
    <property type="term" value="P:fusion of virus membrane with host endosome membrane"/>
    <property type="evidence" value="ECO:0007669"/>
    <property type="project" value="UniProtKB-KW"/>
</dbReference>
<evidence type="ECO:0000256" key="7">
    <source>
        <dbReference type="ARBA" id="ARBA00022581"/>
    </source>
</evidence>
<proteinExistence type="inferred from homology"/>
<feature type="transmembrane region" description="Helical" evidence="23">
    <location>
        <begin position="435"/>
        <end position="454"/>
    </location>
</feature>
<evidence type="ECO:0000256" key="14">
    <source>
        <dbReference type="ARBA" id="ARBA00022870"/>
    </source>
</evidence>
<name>A0A977WM04_9VIRU</name>
<keyword evidence="13" id="KW-0946">Virion</keyword>
<evidence type="ECO:0000256" key="22">
    <source>
        <dbReference type="ARBA" id="ARBA00033745"/>
    </source>
</evidence>
<keyword evidence="19" id="KW-1038">Host endoplasmic reticulum</keyword>
<evidence type="ECO:0000256" key="16">
    <source>
        <dbReference type="ARBA" id="ARBA00023136"/>
    </source>
</evidence>
<organism evidence="27">
    <name type="scientific">Alxa tick phlebovirus</name>
    <dbReference type="NCBI Taxonomy" id="2977130"/>
    <lineage>
        <taxon>Viruses</taxon>
        <taxon>Riboviria</taxon>
        <taxon>Orthornavirae</taxon>
        <taxon>Negarnaviricota</taxon>
        <taxon>Polyploviricotina</taxon>
        <taxon>Bunyaviricetes</taxon>
        <taxon>Hareavirales</taxon>
        <taxon>Phenuiviridae</taxon>
        <taxon>Phlebovirus</taxon>
    </lineage>
</organism>
<keyword evidence="5" id="KW-1168">Fusion of virus membrane with host membrane</keyword>
<dbReference type="GO" id="GO:0044178">
    <property type="term" value="C:host cell Golgi membrane"/>
    <property type="evidence" value="ECO:0007669"/>
    <property type="project" value="UniProtKB-SubCell"/>
</dbReference>
<dbReference type="GO" id="GO:0055036">
    <property type="term" value="C:virion membrane"/>
    <property type="evidence" value="ECO:0007669"/>
    <property type="project" value="UniProtKB-SubCell"/>
</dbReference>
<feature type="domain" description="Phlebovirus glycoprotein G2 fusion" evidence="25">
    <location>
        <begin position="545"/>
        <end position="857"/>
    </location>
</feature>
<evidence type="ECO:0000259" key="25">
    <source>
        <dbReference type="Pfam" id="PF07245"/>
    </source>
</evidence>
<dbReference type="GO" id="GO:0016020">
    <property type="term" value="C:membrane"/>
    <property type="evidence" value="ECO:0007669"/>
    <property type="project" value="InterPro"/>
</dbReference>
<evidence type="ECO:0000259" key="24">
    <source>
        <dbReference type="Pfam" id="PF07243"/>
    </source>
</evidence>
<dbReference type="Gene3D" id="2.60.98.50">
    <property type="match status" value="2"/>
</dbReference>
<dbReference type="Pfam" id="PF19019">
    <property type="entry name" value="Phlebo_G2_C"/>
    <property type="match status" value="1"/>
</dbReference>
<evidence type="ECO:0000256" key="9">
    <source>
        <dbReference type="ARBA" id="ARBA00022692"/>
    </source>
</evidence>
<evidence type="ECO:0000256" key="17">
    <source>
        <dbReference type="ARBA" id="ARBA00023157"/>
    </source>
</evidence>
<feature type="transmembrane region" description="Helical" evidence="23">
    <location>
        <begin position="1020"/>
        <end position="1044"/>
    </location>
</feature>
<keyword evidence="17" id="KW-1015">Disulfide bond</keyword>
<evidence type="ECO:0000313" key="27">
    <source>
        <dbReference type="EMBL" id="UXL90856.1"/>
    </source>
</evidence>
<dbReference type="Gene3D" id="2.60.40.3770">
    <property type="match status" value="1"/>
</dbReference>
<keyword evidence="20" id="KW-1160">Virus entry into host cell</keyword>
<dbReference type="Pfam" id="PF07245">
    <property type="entry name" value="Phlebovirus_G2"/>
    <property type="match status" value="1"/>
</dbReference>
<evidence type="ECO:0000256" key="1">
    <source>
        <dbReference type="ARBA" id="ARBA00004244"/>
    </source>
</evidence>
<evidence type="ECO:0000256" key="6">
    <source>
        <dbReference type="ARBA" id="ARBA00022510"/>
    </source>
</evidence>
<evidence type="ECO:0000256" key="11">
    <source>
        <dbReference type="ARBA" id="ARBA00022804"/>
    </source>
</evidence>
<evidence type="ECO:0000256" key="8">
    <source>
        <dbReference type="ARBA" id="ARBA00022595"/>
    </source>
</evidence>
<evidence type="ECO:0000256" key="10">
    <source>
        <dbReference type="ARBA" id="ARBA00022729"/>
    </source>
</evidence>
<keyword evidence="15 23" id="KW-1133">Transmembrane helix</keyword>
<keyword evidence="18" id="KW-0325">Glycoprotein</keyword>
<keyword evidence="6" id="KW-1170">Fusion of virus membrane with host endosomal membrane</keyword>
<keyword evidence="7" id="KW-0945">Host-virus interaction</keyword>
<dbReference type="InterPro" id="IPR043603">
    <property type="entry name" value="Phlebo_G2_C"/>
</dbReference>
<evidence type="ECO:0000256" key="2">
    <source>
        <dbReference type="ARBA" id="ARBA00004482"/>
    </source>
</evidence>
<keyword evidence="10" id="KW-0732">Signal</keyword>
<keyword evidence="8" id="KW-1162">Viral penetration into host cytoplasm</keyword>
<comment type="similarity">
    <text evidence="22">Belongs to the phlebovirus envelope glycoprotein family.</text>
</comment>
<evidence type="ECO:0000256" key="20">
    <source>
        <dbReference type="ARBA" id="ARBA00023296"/>
    </source>
</evidence>
<evidence type="ECO:0000259" key="26">
    <source>
        <dbReference type="Pfam" id="PF19019"/>
    </source>
</evidence>
<evidence type="ECO:0000256" key="19">
    <source>
        <dbReference type="ARBA" id="ARBA00023184"/>
    </source>
</evidence>
<feature type="domain" description="Phlebovirus glycoprotein G1" evidence="24">
    <location>
        <begin position="20"/>
        <end position="507"/>
    </location>
</feature>